<evidence type="ECO:0000256" key="3">
    <source>
        <dbReference type="ARBA" id="ARBA00022475"/>
    </source>
</evidence>
<dbReference type="Pfam" id="PF02534">
    <property type="entry name" value="T4SS-DNA_transf"/>
    <property type="match status" value="1"/>
</dbReference>
<sequence>MGILSRIALALPAGYLIASAGVWYQQPTLITRPQAIYQAWTALGLQAPNSMWLAAYAAAFAVALLLVHPSLERSKYGKAKWGTWRTALELKLNGTSGIFLGLLDGKSLRLDESLSVLILAPPGTGKTSAIAIPTLLTSRNSFIISDLKGELFDLTAPTRSTFSRVWYFNPTNKNTARFNIFAANMMPKSILDYSGHVLNAAHIIIEAPQKGEDYFTKAARDAFAFFAQWLIWKNGETSLPEIRSKILSSEDIAWTVEEMIADLEGEGALSSHNDWEEFGAGIIQKLVEDGRSTLVAARSEEQWAGVMGTLSTALQPFSDPRIAAATSGPSDLNALDLKKECTSIYLVIPDKDLARLSPIVTLIFEALGSQLISELPKPGQIPVTFLLDEFIRLGKLKQVKELPAISRGYRVNAVFIAQDFQQIADKYGREAVSIFNSTCAYKVIFRQNDLKTAKDISDTIGNFTTTKLSTSRSAKGVLKTDKSTSESEEGLALVSAQEILNLSKEESIVIGQGELMHPLKVQNGFWFNLPVFENQVKQNAHRADVL</sequence>
<dbReference type="SUPFAM" id="SSF52540">
    <property type="entry name" value="P-loop containing nucleoside triphosphate hydrolases"/>
    <property type="match status" value="1"/>
</dbReference>
<dbReference type="InterPro" id="IPR051539">
    <property type="entry name" value="T4SS-coupling_protein"/>
</dbReference>
<keyword evidence="4" id="KW-0812">Transmembrane</keyword>
<dbReference type="GO" id="GO:0005886">
    <property type="term" value="C:plasma membrane"/>
    <property type="evidence" value="ECO:0007669"/>
    <property type="project" value="UniProtKB-SubCell"/>
</dbReference>
<dbReference type="PANTHER" id="PTHR37937:SF1">
    <property type="entry name" value="CONJUGATIVE TRANSFER: DNA TRANSPORT"/>
    <property type="match status" value="1"/>
</dbReference>
<dbReference type="InterPro" id="IPR027417">
    <property type="entry name" value="P-loop_NTPase"/>
</dbReference>
<dbReference type="Gene3D" id="3.40.50.300">
    <property type="entry name" value="P-loop containing nucleotide triphosphate hydrolases"/>
    <property type="match status" value="1"/>
</dbReference>
<evidence type="ECO:0000256" key="4">
    <source>
        <dbReference type="ARBA" id="ARBA00022692"/>
    </source>
</evidence>
<comment type="caution">
    <text evidence="7">The sequence shown here is derived from an EMBL/GenBank/DDBJ whole genome shotgun (WGS) entry which is preliminary data.</text>
</comment>
<dbReference type="Proteomes" id="UP000320948">
    <property type="component" value="Unassembled WGS sequence"/>
</dbReference>
<reference evidence="7 8" key="1">
    <citation type="journal article" date="2017" name="Nat. Commun.">
        <title>In situ click chemistry generation of cyclooxygenase-2 inhibitors.</title>
        <authorList>
            <person name="Bhardwaj A."/>
            <person name="Kaur J."/>
            <person name="Wuest M."/>
            <person name="Wuest F."/>
        </authorList>
    </citation>
    <scope>NUCLEOTIDE SEQUENCE [LARGE SCALE GENOMIC DNA]</scope>
    <source>
        <strain evidence="7">S2_018_000_R2_106</strain>
    </source>
</reference>
<evidence type="ECO:0000256" key="6">
    <source>
        <dbReference type="ARBA" id="ARBA00023136"/>
    </source>
</evidence>
<dbReference type="CDD" id="cd01127">
    <property type="entry name" value="TrwB_TraG_TraD_VirD4"/>
    <property type="match status" value="2"/>
</dbReference>
<comment type="subcellular location">
    <subcellularLocation>
        <location evidence="1">Cell membrane</location>
        <topology evidence="1">Multi-pass membrane protein</topology>
    </subcellularLocation>
</comment>
<dbReference type="AlphaFoldDB" id="A0A6N4RCX3"/>
<keyword evidence="5" id="KW-1133">Transmembrane helix</keyword>
<comment type="similarity">
    <text evidence="2">Belongs to the VirD4/TraG family.</text>
</comment>
<keyword evidence="3" id="KW-1003">Cell membrane</keyword>
<accession>A0A6N4RCX3</accession>
<dbReference type="PANTHER" id="PTHR37937">
    <property type="entry name" value="CONJUGATIVE TRANSFER: DNA TRANSPORT"/>
    <property type="match status" value="1"/>
</dbReference>
<dbReference type="InterPro" id="IPR003688">
    <property type="entry name" value="TraG/VirD4"/>
</dbReference>
<gene>
    <name evidence="7" type="ORF">DI628_00580</name>
</gene>
<organism evidence="7 8">
    <name type="scientific">Blastochloris viridis</name>
    <name type="common">Rhodopseudomonas viridis</name>
    <dbReference type="NCBI Taxonomy" id="1079"/>
    <lineage>
        <taxon>Bacteria</taxon>
        <taxon>Pseudomonadati</taxon>
        <taxon>Pseudomonadota</taxon>
        <taxon>Alphaproteobacteria</taxon>
        <taxon>Hyphomicrobiales</taxon>
        <taxon>Blastochloridaceae</taxon>
        <taxon>Blastochloris</taxon>
    </lineage>
</organism>
<evidence type="ECO:0000256" key="5">
    <source>
        <dbReference type="ARBA" id="ARBA00022989"/>
    </source>
</evidence>
<evidence type="ECO:0000313" key="7">
    <source>
        <dbReference type="EMBL" id="TKW61159.1"/>
    </source>
</evidence>
<evidence type="ECO:0000256" key="2">
    <source>
        <dbReference type="ARBA" id="ARBA00008806"/>
    </source>
</evidence>
<protein>
    <submittedName>
        <fullName evidence="7">Type IV secretory system conjugative DNA transfer family protein</fullName>
    </submittedName>
</protein>
<evidence type="ECO:0000313" key="8">
    <source>
        <dbReference type="Proteomes" id="UP000320948"/>
    </source>
</evidence>
<evidence type="ECO:0000256" key="1">
    <source>
        <dbReference type="ARBA" id="ARBA00004651"/>
    </source>
</evidence>
<name>A0A6N4RCX3_BLAVI</name>
<keyword evidence="6" id="KW-0472">Membrane</keyword>
<proteinExistence type="inferred from homology"/>
<dbReference type="EMBL" id="VAFM01000001">
    <property type="protein sequence ID" value="TKW61159.1"/>
    <property type="molecule type" value="Genomic_DNA"/>
</dbReference>